<name>A0A1I7GCI8_9FIRM</name>
<dbReference type="PIRSF" id="PIRSF038984">
    <property type="entry name" value="FAD_binding_protein"/>
    <property type="match status" value="1"/>
</dbReference>
<dbReference type="Proteomes" id="UP000198817">
    <property type="component" value="Unassembled WGS sequence"/>
</dbReference>
<sequence>MRYRYRMGQIRLKLGEPKERIPEKIVRGLRGAGKGLRPENLEIVRESVDAREKQDIRKVYTVDFSCDRKLNLPEAPDLTYRRAEPGMEEMACRPVIVGFGPCGMFAALVLAQQGYRPIVLERGGRVEERVAAVEKFWADGVLDPECNVQFGEGGAGTFSDGKLTTGIKDPRIRFVLESFVKAGADEDILYEHMPHIGTDVLRKVVRNLRQEIIGLGGEIRFGARVTGLVAGPVPPDSPASEADSGQRITGVRVKYREDGREEILPAENVILAVGHSSRDTFRSLKKEGVPMEQKPFSIGVRIEHPQELIDRGQYGESAGHPDLPPAVYKLNYHCANGRGVYTFCMCPGGRVIVASSEEGGVVTNGMSEKARDSGTANSGLLVDVRTTDFPDPSDPLSGVDFQEKYERLAFLNGGGGYRPPRTTWGCFRDGDRSAAPVLDSLPEFCTEAIREAMPHLGRKLRGFDRDDAVMTAVETRSSSPVRILRDRGSLMSTVAGLYPGGEGAGYAGGITSSACDGIRIAEKIISRYRILD</sequence>
<dbReference type="Gene3D" id="3.30.70.2700">
    <property type="match status" value="1"/>
</dbReference>
<reference evidence="2 3" key="1">
    <citation type="submission" date="2016-10" db="EMBL/GenBank/DDBJ databases">
        <authorList>
            <person name="de Groot N.N."/>
        </authorList>
    </citation>
    <scope>NUCLEOTIDE SEQUENCE [LARGE SCALE GENOMIC DNA]</scope>
    <source>
        <strain evidence="2 3">KHGC13</strain>
    </source>
</reference>
<keyword evidence="3" id="KW-1185">Reference proteome</keyword>
<dbReference type="AlphaFoldDB" id="A0A1I7GCI8"/>
<protein>
    <recommendedName>
        <fullName evidence="1">FAD-dependent protein C-terminal domain-containing protein</fullName>
    </recommendedName>
</protein>
<gene>
    <name evidence="2" type="ORF">SAMN05216508_10612</name>
</gene>
<dbReference type="Gene3D" id="3.50.50.60">
    <property type="entry name" value="FAD/NAD(P)-binding domain"/>
    <property type="match status" value="2"/>
</dbReference>
<proteinExistence type="predicted"/>
<dbReference type="PANTHER" id="PTHR42842">
    <property type="entry name" value="FAD/NAD(P)-BINDING OXIDOREDUCTASE"/>
    <property type="match status" value="1"/>
</dbReference>
<dbReference type="OrthoDB" id="9772594at2"/>
<evidence type="ECO:0000313" key="2">
    <source>
        <dbReference type="EMBL" id="SFU46061.1"/>
    </source>
</evidence>
<evidence type="ECO:0000313" key="3">
    <source>
        <dbReference type="Proteomes" id="UP000198817"/>
    </source>
</evidence>
<dbReference type="Pfam" id="PF21688">
    <property type="entry name" value="FAD-depend_C"/>
    <property type="match status" value="1"/>
</dbReference>
<accession>A0A1I7GCI8</accession>
<evidence type="ECO:0000259" key="1">
    <source>
        <dbReference type="Pfam" id="PF21688"/>
    </source>
</evidence>
<feature type="domain" description="FAD-dependent protein C-terminal" evidence="1">
    <location>
        <begin position="295"/>
        <end position="477"/>
    </location>
</feature>
<dbReference type="RefSeq" id="WP_090470657.1">
    <property type="nucleotide sequence ID" value="NZ_FOWF01000007.1"/>
</dbReference>
<organism evidence="2 3">
    <name type="scientific">Eubacterium pyruvativorans</name>
    <dbReference type="NCBI Taxonomy" id="155865"/>
    <lineage>
        <taxon>Bacteria</taxon>
        <taxon>Bacillati</taxon>
        <taxon>Bacillota</taxon>
        <taxon>Clostridia</taxon>
        <taxon>Eubacteriales</taxon>
        <taxon>Eubacteriaceae</taxon>
        <taxon>Eubacterium</taxon>
    </lineage>
</organism>
<dbReference type="EMBL" id="FPBT01000006">
    <property type="protein sequence ID" value="SFU46061.1"/>
    <property type="molecule type" value="Genomic_DNA"/>
</dbReference>
<dbReference type="InterPro" id="IPR049516">
    <property type="entry name" value="FAD-depend_C"/>
</dbReference>
<dbReference type="InterPro" id="IPR028348">
    <property type="entry name" value="FAD-binding_protein"/>
</dbReference>
<dbReference type="PANTHER" id="PTHR42842:SF3">
    <property type="entry name" value="FAD_NAD(P)-BINDING OXIDOREDUCTASE FAMILY PROTEIN"/>
    <property type="match status" value="1"/>
</dbReference>
<dbReference type="SUPFAM" id="SSF51905">
    <property type="entry name" value="FAD/NAD(P)-binding domain"/>
    <property type="match status" value="1"/>
</dbReference>
<dbReference type="STRING" id="155865.SAMN05216515_10712"/>
<dbReference type="InterPro" id="IPR036188">
    <property type="entry name" value="FAD/NAD-bd_sf"/>
</dbReference>